<evidence type="ECO:0000313" key="5">
    <source>
        <dbReference type="Proteomes" id="UP001500339"/>
    </source>
</evidence>
<sequence>MKIPVIIDTDPGVDDAIALFLAFSSDKLDIKAITSVGGNIPLCKTTKNALDLVDYIGKNTIVSKGAEGPILRKLETAEWVHGESGLASVVLPESNIKLQEKSAWDVMYDEAVKQEGKLNIITLGPLTNVAMALIKYPDLKDKVEKITMMGGACYIGNTTPAAEFNIYVDAEAADIVFKSGIPITMVGLDATHKSCIYENEITEIVNVNNRVSQVVKELFQSCLRVCKYFNLDGAIVHDALAVAAVIDPSIIYKEDHYVTIETKGELTYGKTVVDIYNVTKNKANAEVALGVDREKFIEMFKGMMKVYV</sequence>
<keyword evidence="2" id="KW-0326">Glycosidase</keyword>
<dbReference type="InterPro" id="IPR015910">
    <property type="entry name" value="I/U_nuclsd_hydro_CS"/>
</dbReference>
<reference evidence="4 5" key="1">
    <citation type="journal article" date="2019" name="Int. J. Syst. Evol. Microbiol.">
        <title>The Global Catalogue of Microorganisms (GCM) 10K type strain sequencing project: providing services to taxonomists for standard genome sequencing and annotation.</title>
        <authorList>
            <consortium name="The Broad Institute Genomics Platform"/>
            <consortium name="The Broad Institute Genome Sequencing Center for Infectious Disease"/>
            <person name="Wu L."/>
            <person name="Ma J."/>
        </authorList>
    </citation>
    <scope>NUCLEOTIDE SEQUENCE [LARGE SCALE GENOMIC DNA]</scope>
    <source>
        <strain evidence="4 5">JCM 1405</strain>
    </source>
</reference>
<dbReference type="PANTHER" id="PTHR12304:SF4">
    <property type="entry name" value="URIDINE NUCLEOSIDASE"/>
    <property type="match status" value="1"/>
</dbReference>
<dbReference type="Pfam" id="PF01156">
    <property type="entry name" value="IU_nuc_hydro"/>
    <property type="match status" value="1"/>
</dbReference>
<proteinExistence type="predicted"/>
<feature type="domain" description="Inosine/uridine-preferring nucleoside hydrolase" evidence="3">
    <location>
        <begin position="5"/>
        <end position="298"/>
    </location>
</feature>
<dbReference type="CDD" id="cd02651">
    <property type="entry name" value="nuc_hydro_IU_UC_XIUA"/>
    <property type="match status" value="1"/>
</dbReference>
<protein>
    <submittedName>
        <fullName evidence="4">Pyrimidine-specific ribonucleoside hydrolase RihA</fullName>
    </submittedName>
</protein>
<dbReference type="PANTHER" id="PTHR12304">
    <property type="entry name" value="INOSINE-URIDINE PREFERRING NUCLEOSIDE HYDROLASE"/>
    <property type="match status" value="1"/>
</dbReference>
<evidence type="ECO:0000256" key="1">
    <source>
        <dbReference type="ARBA" id="ARBA00022801"/>
    </source>
</evidence>
<evidence type="ECO:0000259" key="3">
    <source>
        <dbReference type="Pfam" id="PF01156"/>
    </source>
</evidence>
<dbReference type="InterPro" id="IPR023186">
    <property type="entry name" value="IUNH"/>
</dbReference>
<accession>A0ABN1J4G5</accession>
<dbReference type="GO" id="GO:0016787">
    <property type="term" value="F:hydrolase activity"/>
    <property type="evidence" value="ECO:0007669"/>
    <property type="project" value="UniProtKB-KW"/>
</dbReference>
<dbReference type="InterPro" id="IPR036452">
    <property type="entry name" value="Ribo_hydro-like"/>
</dbReference>
<keyword evidence="5" id="KW-1185">Reference proteome</keyword>
<evidence type="ECO:0000313" key="4">
    <source>
        <dbReference type="EMBL" id="GAA0728427.1"/>
    </source>
</evidence>
<evidence type="ECO:0000256" key="2">
    <source>
        <dbReference type="ARBA" id="ARBA00023295"/>
    </source>
</evidence>
<dbReference type="InterPro" id="IPR001910">
    <property type="entry name" value="Inosine/uridine_hydrolase_dom"/>
</dbReference>
<dbReference type="RefSeq" id="WP_343770508.1">
    <property type="nucleotide sequence ID" value="NZ_BAAACF010000003.1"/>
</dbReference>
<dbReference type="EMBL" id="BAAACF010000003">
    <property type="protein sequence ID" value="GAA0728427.1"/>
    <property type="molecule type" value="Genomic_DNA"/>
</dbReference>
<dbReference type="Gene3D" id="3.90.245.10">
    <property type="entry name" value="Ribonucleoside hydrolase-like"/>
    <property type="match status" value="1"/>
</dbReference>
<comment type="caution">
    <text evidence="4">The sequence shown here is derived from an EMBL/GenBank/DDBJ whole genome shotgun (WGS) entry which is preliminary data.</text>
</comment>
<dbReference type="SUPFAM" id="SSF53590">
    <property type="entry name" value="Nucleoside hydrolase"/>
    <property type="match status" value="1"/>
</dbReference>
<dbReference type="Proteomes" id="UP001500339">
    <property type="component" value="Unassembled WGS sequence"/>
</dbReference>
<keyword evidence="1 4" id="KW-0378">Hydrolase</keyword>
<gene>
    <name evidence="4" type="primary">rihA_1</name>
    <name evidence="4" type="ORF">GCM10008905_27290</name>
</gene>
<dbReference type="PROSITE" id="PS01247">
    <property type="entry name" value="IUNH"/>
    <property type="match status" value="1"/>
</dbReference>
<name>A0ABN1J4G5_9CLOT</name>
<organism evidence="4 5">
    <name type="scientific">Clostridium malenominatum</name>
    <dbReference type="NCBI Taxonomy" id="1539"/>
    <lineage>
        <taxon>Bacteria</taxon>
        <taxon>Bacillati</taxon>
        <taxon>Bacillota</taxon>
        <taxon>Clostridia</taxon>
        <taxon>Eubacteriales</taxon>
        <taxon>Clostridiaceae</taxon>
        <taxon>Clostridium</taxon>
    </lineage>
</organism>